<dbReference type="OrthoDB" id="9802919at2"/>
<dbReference type="GO" id="GO:0016020">
    <property type="term" value="C:membrane"/>
    <property type="evidence" value="ECO:0007669"/>
    <property type="project" value="InterPro"/>
</dbReference>
<dbReference type="InterPro" id="IPR019533">
    <property type="entry name" value="Peptidase_S26"/>
</dbReference>
<evidence type="ECO:0000256" key="7">
    <source>
        <dbReference type="PIRSR" id="PIRSR600223-1"/>
    </source>
</evidence>
<keyword evidence="8" id="KW-0472">Membrane</keyword>
<comment type="caution">
    <text evidence="10">The sequence shown here is derived from an EMBL/GenBank/DDBJ whole genome shotgun (WGS) entry which is preliminary data.</text>
</comment>
<dbReference type="Proteomes" id="UP000319908">
    <property type="component" value="Unassembled WGS sequence"/>
</dbReference>
<comment type="similarity">
    <text evidence="2">Belongs to the peptidase S26 family.</text>
</comment>
<feature type="domain" description="Peptidase S26" evidence="9">
    <location>
        <begin position="381"/>
        <end position="418"/>
    </location>
</feature>
<proteinExistence type="inferred from homology"/>
<evidence type="ECO:0000256" key="3">
    <source>
        <dbReference type="ARBA" id="ARBA00013208"/>
    </source>
</evidence>
<dbReference type="PANTHER" id="PTHR43390:SF1">
    <property type="entry name" value="CHLOROPLAST PROCESSING PEPTIDASE"/>
    <property type="match status" value="1"/>
</dbReference>
<evidence type="ECO:0000259" key="9">
    <source>
        <dbReference type="Pfam" id="PF10502"/>
    </source>
</evidence>
<dbReference type="InterPro" id="IPR019757">
    <property type="entry name" value="Pept_S26A_signal_pept_1_Lys-AS"/>
</dbReference>
<dbReference type="SUPFAM" id="SSF51306">
    <property type="entry name" value="LexA/Signal peptidase"/>
    <property type="match status" value="1"/>
</dbReference>
<evidence type="ECO:0000256" key="6">
    <source>
        <dbReference type="ARBA" id="ARBA00029906"/>
    </source>
</evidence>
<dbReference type="GO" id="GO:0006465">
    <property type="term" value="P:signal peptide processing"/>
    <property type="evidence" value="ECO:0007669"/>
    <property type="project" value="InterPro"/>
</dbReference>
<dbReference type="InterPro" id="IPR036286">
    <property type="entry name" value="LexA/Signal_pep-like_sf"/>
</dbReference>
<keyword evidence="8" id="KW-1133">Transmembrane helix</keyword>
<evidence type="ECO:0000313" key="11">
    <source>
        <dbReference type="Proteomes" id="UP000319908"/>
    </source>
</evidence>
<feature type="active site" evidence="7">
    <location>
        <position position="149"/>
    </location>
</feature>
<dbReference type="EMBL" id="SJPU01000003">
    <property type="protein sequence ID" value="TWU10730.1"/>
    <property type="molecule type" value="Genomic_DNA"/>
</dbReference>
<reference evidence="10 11" key="1">
    <citation type="journal article" date="2020" name="Antonie Van Leeuwenhoek">
        <title>Rhodopirellula heiligendammensis sp. nov., Rhodopirellula pilleata sp. nov., and Rhodopirellula solitaria sp. nov. isolated from natural or artificial marine surfaces in Northern Germany and California, USA, and emended description of the genus Rhodopirellula.</title>
        <authorList>
            <person name="Kallscheuer N."/>
            <person name="Wiegand S."/>
            <person name="Jogler M."/>
            <person name="Boedeker C."/>
            <person name="Peeters S.H."/>
            <person name="Rast P."/>
            <person name="Heuer A."/>
            <person name="Jetten M.S.M."/>
            <person name="Rohde M."/>
            <person name="Jogler C."/>
        </authorList>
    </citation>
    <scope>NUCLEOTIDE SEQUENCE [LARGE SCALE GENOMIC DNA]</scope>
    <source>
        <strain evidence="10 11">Poly21</strain>
    </source>
</reference>
<keyword evidence="8" id="KW-0812">Transmembrane</keyword>
<feature type="active site" evidence="7">
    <location>
        <position position="53"/>
    </location>
</feature>
<evidence type="ECO:0000313" key="10">
    <source>
        <dbReference type="EMBL" id="TWU10730.1"/>
    </source>
</evidence>
<protein>
    <recommendedName>
        <fullName evidence="4">Signal peptidase I</fullName>
        <ecNumber evidence="3">3.4.21.89</ecNumber>
    </recommendedName>
    <alternativeName>
        <fullName evidence="6">Leader peptidase I</fullName>
    </alternativeName>
</protein>
<dbReference type="EC" id="3.4.21.89" evidence="3"/>
<gene>
    <name evidence="10" type="ORF">Poly21_46360</name>
</gene>
<dbReference type="Gene3D" id="2.10.109.10">
    <property type="entry name" value="Umud Fragment, subunit A"/>
    <property type="match status" value="1"/>
</dbReference>
<dbReference type="CDD" id="cd06530">
    <property type="entry name" value="S26_SPase_I"/>
    <property type="match status" value="1"/>
</dbReference>
<dbReference type="PANTHER" id="PTHR43390">
    <property type="entry name" value="SIGNAL PEPTIDASE I"/>
    <property type="match status" value="1"/>
</dbReference>
<dbReference type="RefSeq" id="WP_146409123.1">
    <property type="nucleotide sequence ID" value="NZ_SJPU01000003.1"/>
</dbReference>
<dbReference type="GO" id="GO:0004252">
    <property type="term" value="F:serine-type endopeptidase activity"/>
    <property type="evidence" value="ECO:0007669"/>
    <property type="project" value="InterPro"/>
</dbReference>
<dbReference type="GO" id="GO:0009003">
    <property type="term" value="F:signal peptidase activity"/>
    <property type="evidence" value="ECO:0007669"/>
    <property type="project" value="UniProtKB-EC"/>
</dbReference>
<comment type="catalytic activity">
    <reaction evidence="1">
        <text>Cleavage of hydrophobic, N-terminal signal or leader sequences from secreted and periplasmic proteins.</text>
        <dbReference type="EC" id="3.4.21.89"/>
    </reaction>
</comment>
<evidence type="ECO:0000256" key="4">
    <source>
        <dbReference type="ARBA" id="ARBA00019232"/>
    </source>
</evidence>
<evidence type="ECO:0000256" key="2">
    <source>
        <dbReference type="ARBA" id="ARBA00009370"/>
    </source>
</evidence>
<feature type="transmembrane region" description="Helical" evidence="8">
    <location>
        <begin position="14"/>
        <end position="35"/>
    </location>
</feature>
<organism evidence="10 11">
    <name type="scientific">Allorhodopirellula heiligendammensis</name>
    <dbReference type="NCBI Taxonomy" id="2714739"/>
    <lineage>
        <taxon>Bacteria</taxon>
        <taxon>Pseudomonadati</taxon>
        <taxon>Planctomycetota</taxon>
        <taxon>Planctomycetia</taxon>
        <taxon>Pirellulales</taxon>
        <taxon>Pirellulaceae</taxon>
        <taxon>Allorhodopirellula</taxon>
    </lineage>
</organism>
<dbReference type="PROSITE" id="PS00760">
    <property type="entry name" value="SPASE_I_2"/>
    <property type="match status" value="1"/>
</dbReference>
<keyword evidence="11" id="KW-1185">Reference proteome</keyword>
<evidence type="ECO:0000256" key="8">
    <source>
        <dbReference type="SAM" id="Phobius"/>
    </source>
</evidence>
<evidence type="ECO:0000256" key="1">
    <source>
        <dbReference type="ARBA" id="ARBA00000677"/>
    </source>
</evidence>
<accession>A0A5C6BFM1</accession>
<keyword evidence="5" id="KW-0378">Hydrolase</keyword>
<dbReference type="InterPro" id="IPR000223">
    <property type="entry name" value="Pept_S26A_signal_pept_1"/>
</dbReference>
<evidence type="ECO:0000256" key="5">
    <source>
        <dbReference type="ARBA" id="ARBA00022801"/>
    </source>
</evidence>
<sequence length="421" mass="46171">MTALPTSQVDRRQFAGWGLGILAVTPITFAGMLGCNKRNPPARIARYRIAGPSMNPTFWGCSRTLICQSCGVTIRVDEKLLQLAIEQASAVRHSSACWHCGTALAQTQLTAALKASALPPDVIDVSACVPTDLQDGDILLVEKHGIHVKRLLGKPGQTVSVDDSGRLLVDGRRPAFPSMPHVAVDRDRLRVSSRWQAVGEKATWQRRADRSWLAQGDSGWLAYKHQNVYRAAGPGRVLDDYPGNLGIERSLYPADGLSLRFQLSTPRSVEPTKVKVWVAYWTAQGIDVQHQTVVVHDAIDVAATTKPTSSAARERTASTMVPIDLLSPPQPIGVRLSSSAERRVEIRDLSVNRDVLYRINPTAPPIDVPASNRPPKYPFQLDGNEWFVVGDNVPLSIDSRSWGVVRTTDILGRVQSPYSDR</sequence>
<dbReference type="AlphaFoldDB" id="A0A5C6BFM1"/>
<dbReference type="Pfam" id="PF10502">
    <property type="entry name" value="Peptidase_S26"/>
    <property type="match status" value="1"/>
</dbReference>
<name>A0A5C6BFM1_9BACT</name>